<dbReference type="RefSeq" id="WP_120638001.1">
    <property type="nucleotide sequence ID" value="NZ_RAQU01000041.1"/>
</dbReference>
<keyword evidence="5" id="KW-1185">Reference proteome</keyword>
<dbReference type="Proteomes" id="UP000274097">
    <property type="component" value="Unassembled WGS sequence"/>
</dbReference>
<evidence type="ECO:0000259" key="1">
    <source>
        <dbReference type="PROSITE" id="PS50404"/>
    </source>
</evidence>
<name>A0A3A9JGP9_9PROT</name>
<dbReference type="Pfam" id="PF02798">
    <property type="entry name" value="GST_N"/>
    <property type="match status" value="1"/>
</dbReference>
<dbReference type="Gene3D" id="3.40.30.10">
    <property type="entry name" value="Glutaredoxin"/>
    <property type="match status" value="1"/>
</dbReference>
<proteinExistence type="predicted"/>
<evidence type="ECO:0000313" key="5">
    <source>
        <dbReference type="Proteomes" id="UP000274097"/>
    </source>
</evidence>
<dbReference type="SUPFAM" id="SSF47616">
    <property type="entry name" value="GST C-terminal domain-like"/>
    <property type="match status" value="1"/>
</dbReference>
<evidence type="ECO:0000259" key="2">
    <source>
        <dbReference type="PROSITE" id="PS50405"/>
    </source>
</evidence>
<dbReference type="AlphaFoldDB" id="A0A3A9JGP9"/>
<protein>
    <submittedName>
        <fullName evidence="3">Glutathione S-transferase family protein</fullName>
    </submittedName>
</protein>
<dbReference type="PROSITE" id="PS50405">
    <property type="entry name" value="GST_CTER"/>
    <property type="match status" value="1"/>
</dbReference>
<dbReference type="PROSITE" id="PS50404">
    <property type="entry name" value="GST_NTER"/>
    <property type="match status" value="1"/>
</dbReference>
<evidence type="ECO:0000313" key="3">
    <source>
        <dbReference type="EMBL" id="RKK04511.1"/>
    </source>
</evidence>
<dbReference type="EMBL" id="RFLX01000008">
    <property type="protein sequence ID" value="RMI24622.1"/>
    <property type="molecule type" value="Genomic_DNA"/>
</dbReference>
<dbReference type="InterPro" id="IPR004045">
    <property type="entry name" value="Glutathione_S-Trfase_N"/>
</dbReference>
<dbReference type="InterPro" id="IPR040079">
    <property type="entry name" value="Glutathione_S-Trfase"/>
</dbReference>
<dbReference type="CDD" id="cd03046">
    <property type="entry name" value="GST_N_GTT1_like"/>
    <property type="match status" value="1"/>
</dbReference>
<dbReference type="SUPFAM" id="SSF52833">
    <property type="entry name" value="Thioredoxin-like"/>
    <property type="match status" value="1"/>
</dbReference>
<sequence length="213" mass="23303">MKLHWCPRTRSLRALWMLEEAGAAYERVLVDIHAGEQRDPAFLALNPMAKVPVLEQGSIVIADSTAICAWLADRMPEAGLAPPLNHTDRGRYLQWLIFPSAYIEPAMVERHGGWQGNPQAYGWGDFDRVMATLDAGLAQGPWLLGQQFSAADVVLGSALRWGLLFGLIPGTPLRSDYVRRCEARPALQRALAIDAGPEEALASTGAGPRPPRN</sequence>
<dbReference type="InterPro" id="IPR010987">
    <property type="entry name" value="Glutathione-S-Trfase_C-like"/>
</dbReference>
<dbReference type="InterPro" id="IPR036282">
    <property type="entry name" value="Glutathione-S-Trfase_C_sf"/>
</dbReference>
<comment type="caution">
    <text evidence="3">The sequence shown here is derived from an EMBL/GenBank/DDBJ whole genome shotgun (WGS) entry which is preliminary data.</text>
</comment>
<evidence type="ECO:0000313" key="4">
    <source>
        <dbReference type="EMBL" id="RMI24622.1"/>
    </source>
</evidence>
<dbReference type="SFLD" id="SFLDS00019">
    <property type="entry name" value="Glutathione_Transferase_(cytos"/>
    <property type="match status" value="1"/>
</dbReference>
<evidence type="ECO:0000313" key="6">
    <source>
        <dbReference type="Proteomes" id="UP000278036"/>
    </source>
</evidence>
<dbReference type="EMBL" id="RAQU01000041">
    <property type="protein sequence ID" value="RKK04511.1"/>
    <property type="molecule type" value="Genomic_DNA"/>
</dbReference>
<dbReference type="SFLD" id="SFLDG00358">
    <property type="entry name" value="Main_(cytGST)"/>
    <property type="match status" value="1"/>
</dbReference>
<keyword evidence="3" id="KW-0808">Transferase</keyword>
<dbReference type="Pfam" id="PF13410">
    <property type="entry name" value="GST_C_2"/>
    <property type="match status" value="1"/>
</dbReference>
<feature type="domain" description="GST C-terminal" evidence="2">
    <location>
        <begin position="85"/>
        <end position="213"/>
    </location>
</feature>
<dbReference type="Gene3D" id="1.20.1050.10">
    <property type="match status" value="1"/>
</dbReference>
<dbReference type="PANTHER" id="PTHR44051">
    <property type="entry name" value="GLUTATHIONE S-TRANSFERASE-RELATED"/>
    <property type="match status" value="1"/>
</dbReference>
<dbReference type="GO" id="GO:0016740">
    <property type="term" value="F:transferase activity"/>
    <property type="evidence" value="ECO:0007669"/>
    <property type="project" value="UniProtKB-KW"/>
</dbReference>
<gene>
    <name evidence="3" type="ORF">D6Z83_09075</name>
    <name evidence="4" type="ORF">EBE87_13155</name>
</gene>
<dbReference type="OrthoDB" id="9811242at2"/>
<reference evidence="3 6" key="1">
    <citation type="submission" date="2018-09" db="EMBL/GenBank/DDBJ databases">
        <title>Roseomonas sp. nov., isolated from feces of Tibetan antelopes in the Qinghai-Tibet plateau, China.</title>
        <authorList>
            <person name="Tian Z."/>
        </authorList>
    </citation>
    <scope>NUCLEOTIDE SEQUENCE [LARGE SCALE GENOMIC DNA]</scope>
    <source>
        <strain evidence="4 5">Z23</strain>
        <strain evidence="3 6">Z24</strain>
    </source>
</reference>
<feature type="domain" description="GST N-terminal" evidence="1">
    <location>
        <begin position="1"/>
        <end position="79"/>
    </location>
</feature>
<dbReference type="InParanoid" id="A0A3A9JGP9"/>
<dbReference type="SFLD" id="SFLDG01150">
    <property type="entry name" value="Main.1:_Beta-like"/>
    <property type="match status" value="1"/>
</dbReference>
<dbReference type="Proteomes" id="UP000278036">
    <property type="component" value="Unassembled WGS sequence"/>
</dbReference>
<dbReference type="InterPro" id="IPR036249">
    <property type="entry name" value="Thioredoxin-like_sf"/>
</dbReference>
<accession>A0A3A9JGP9</accession>
<organism evidence="3 6">
    <name type="scientific">Teichococcus wenyumeiae</name>
    <dbReference type="NCBI Taxonomy" id="2478470"/>
    <lineage>
        <taxon>Bacteria</taxon>
        <taxon>Pseudomonadati</taxon>
        <taxon>Pseudomonadota</taxon>
        <taxon>Alphaproteobacteria</taxon>
        <taxon>Acetobacterales</taxon>
        <taxon>Roseomonadaceae</taxon>
        <taxon>Roseomonas</taxon>
    </lineage>
</organism>
<dbReference type="PANTHER" id="PTHR44051:SF8">
    <property type="entry name" value="GLUTATHIONE S-TRANSFERASE GSTA"/>
    <property type="match status" value="1"/>
</dbReference>
<dbReference type="CDD" id="cd03207">
    <property type="entry name" value="GST_C_8"/>
    <property type="match status" value="1"/>
</dbReference>